<gene>
    <name evidence="2" type="ORF">DFR30_1998</name>
</gene>
<evidence type="ECO:0000256" key="1">
    <source>
        <dbReference type="SAM" id="SignalP"/>
    </source>
</evidence>
<dbReference type="InterPro" id="IPR038084">
    <property type="entry name" value="PduO/GlcC-like_sf"/>
</dbReference>
<organism evidence="2 3">
    <name type="scientific">Thiogranum longum</name>
    <dbReference type="NCBI Taxonomy" id="1537524"/>
    <lineage>
        <taxon>Bacteria</taxon>
        <taxon>Pseudomonadati</taxon>
        <taxon>Pseudomonadota</taxon>
        <taxon>Gammaproteobacteria</taxon>
        <taxon>Chromatiales</taxon>
        <taxon>Ectothiorhodospiraceae</taxon>
        <taxon>Thiogranum</taxon>
    </lineage>
</organism>
<dbReference type="Pfam" id="PF03928">
    <property type="entry name" value="HbpS-like"/>
    <property type="match status" value="1"/>
</dbReference>
<dbReference type="RefSeq" id="WP_132972756.1">
    <property type="nucleotide sequence ID" value="NZ_SMFX01000001.1"/>
</dbReference>
<comment type="caution">
    <text evidence="2">The sequence shown here is derived from an EMBL/GenBank/DDBJ whole genome shotgun (WGS) entry which is preliminary data.</text>
</comment>
<dbReference type="SUPFAM" id="SSF143744">
    <property type="entry name" value="GlcG-like"/>
    <property type="match status" value="1"/>
</dbReference>
<keyword evidence="3" id="KW-1185">Reference proteome</keyword>
<reference evidence="2 3" key="1">
    <citation type="submission" date="2019-03" db="EMBL/GenBank/DDBJ databases">
        <title>Genomic Encyclopedia of Type Strains, Phase IV (KMG-IV): sequencing the most valuable type-strain genomes for metagenomic binning, comparative biology and taxonomic classification.</title>
        <authorList>
            <person name="Goeker M."/>
        </authorList>
    </citation>
    <scope>NUCLEOTIDE SEQUENCE [LARGE SCALE GENOMIC DNA]</scope>
    <source>
        <strain evidence="2 3">DSM 19610</strain>
    </source>
</reference>
<evidence type="ECO:0000313" key="3">
    <source>
        <dbReference type="Proteomes" id="UP000295707"/>
    </source>
</evidence>
<accession>A0A4R1H9X3</accession>
<feature type="chain" id="PRO_5020378605" evidence="1">
    <location>
        <begin position="23"/>
        <end position="167"/>
    </location>
</feature>
<dbReference type="EMBL" id="SMFX01000001">
    <property type="protein sequence ID" value="TCK18714.1"/>
    <property type="molecule type" value="Genomic_DNA"/>
</dbReference>
<protein>
    <submittedName>
        <fullName evidence="2">Uncharacterized protein GlcG (DUF336 family)</fullName>
    </submittedName>
</protein>
<dbReference type="AlphaFoldDB" id="A0A4R1H9X3"/>
<evidence type="ECO:0000313" key="2">
    <source>
        <dbReference type="EMBL" id="TCK18714.1"/>
    </source>
</evidence>
<dbReference type="OrthoDB" id="7020894at2"/>
<dbReference type="Proteomes" id="UP000295707">
    <property type="component" value="Unassembled WGS sequence"/>
</dbReference>
<dbReference type="PANTHER" id="PTHR34309">
    <property type="entry name" value="SLR1406 PROTEIN"/>
    <property type="match status" value="1"/>
</dbReference>
<feature type="signal peptide" evidence="1">
    <location>
        <begin position="1"/>
        <end position="22"/>
    </location>
</feature>
<proteinExistence type="predicted"/>
<dbReference type="InterPro" id="IPR052517">
    <property type="entry name" value="GlcG_carb_metab_protein"/>
</dbReference>
<name>A0A4R1H9X3_9GAMM</name>
<dbReference type="Gene3D" id="3.30.450.150">
    <property type="entry name" value="Haem-degrading domain"/>
    <property type="match status" value="1"/>
</dbReference>
<dbReference type="InterPro" id="IPR005624">
    <property type="entry name" value="PduO/GlcC-like"/>
</dbReference>
<sequence>MKTTLKVIYLCILSLYASSTPAEEDVLATFKAMKPALALELAQATLEACRAANFQVAVAVTDRAGVVQVILRDQLAGAHTPETARRKAWTSASFRTDTRTMMEETQAGKVQSGARFITGAMMIGGGIPVTSAGSIVGAVGVSGAPGGDDDHKCAQAGITAVEDKLMF</sequence>
<dbReference type="PANTHER" id="PTHR34309:SF10">
    <property type="entry name" value="SLR1406 PROTEIN"/>
    <property type="match status" value="1"/>
</dbReference>
<keyword evidence="1" id="KW-0732">Signal</keyword>